<evidence type="ECO:0000313" key="4">
    <source>
        <dbReference type="Ensembl" id="ENSCMIP00000001103.1"/>
    </source>
</evidence>
<dbReference type="Gene3D" id="1.10.510.10">
    <property type="entry name" value="Transferase(Phosphotransferase) domain 1"/>
    <property type="match status" value="1"/>
</dbReference>
<dbReference type="SUPFAM" id="SSF56112">
    <property type="entry name" value="Protein kinase-like (PK-like)"/>
    <property type="match status" value="1"/>
</dbReference>
<evidence type="ECO:0000259" key="3">
    <source>
        <dbReference type="PROSITE" id="PS50011"/>
    </source>
</evidence>
<dbReference type="InterPro" id="IPR008271">
    <property type="entry name" value="Ser/Thr_kinase_AS"/>
</dbReference>
<protein>
    <submittedName>
        <fullName evidence="4">Interleukin-1 receptor-associated kinase 1-like</fullName>
    </submittedName>
</protein>
<dbReference type="PROSITE" id="PS50011">
    <property type="entry name" value="PROTEIN_KINASE_DOM"/>
    <property type="match status" value="1"/>
</dbReference>
<dbReference type="GeneTree" id="ENSGT00940000160502"/>
<sequence>PPPHPPPCSAAGKAKGVSLSLSLPGRERIIHSTAVCGGCRCAQIGCCVHPQNTRSLLFEANPVNSICDLRFVYRHPNIVELAGCCVEGDIYCLVYVYMANGSLEDRLQCQNNTPALPWLRRLDIALGAARAIQFLHSSNPSLIHGDVKSSNILLDENLSAKLGDFGLARFSRLSGNTGRSCTVARTQTLQGTLAYLPNEYIQSGQLAPELDTYSFGVVSECVCLYLYRCVCVCVSLIKEMVEEDDGETSGTDSQSFAANLCLRHLDRKPGQCVSEVLLQLCVLACECLNRRRRRRPKMTTVIKPLAYKSLHPRTSLSLAPAPPSIVCLWPPAPPLSPPLNHGRAYSHQTVTPPHSPLFRSHLRIFLFYCAYSHPLSLSLSLSLPNLPLLSVLHVNASELLLLVCGVL</sequence>
<dbReference type="Gene3D" id="3.30.200.20">
    <property type="entry name" value="Phosphorylase Kinase, domain 1"/>
    <property type="match status" value="1"/>
</dbReference>
<reference evidence="5" key="3">
    <citation type="journal article" date="2014" name="Nature">
        <title>Elephant shark genome provides unique insights into gnathostome evolution.</title>
        <authorList>
            <consortium name="International Elephant Shark Genome Sequencing Consortium"/>
            <person name="Venkatesh B."/>
            <person name="Lee A.P."/>
            <person name="Ravi V."/>
            <person name="Maurya A.K."/>
            <person name="Lian M.M."/>
            <person name="Swann J.B."/>
            <person name="Ohta Y."/>
            <person name="Flajnik M.F."/>
            <person name="Sutoh Y."/>
            <person name="Kasahara M."/>
            <person name="Hoon S."/>
            <person name="Gangu V."/>
            <person name="Roy S.W."/>
            <person name="Irimia M."/>
            <person name="Korzh V."/>
            <person name="Kondrychyn I."/>
            <person name="Lim Z.W."/>
            <person name="Tay B.H."/>
            <person name="Tohari S."/>
            <person name="Kong K.W."/>
            <person name="Ho S."/>
            <person name="Lorente-Galdos B."/>
            <person name="Quilez J."/>
            <person name="Marques-Bonet T."/>
            <person name="Raney B.J."/>
            <person name="Ingham P.W."/>
            <person name="Tay A."/>
            <person name="Hillier L.W."/>
            <person name="Minx P."/>
            <person name="Boehm T."/>
            <person name="Wilson R.K."/>
            <person name="Brenner S."/>
            <person name="Warren W.C."/>
        </authorList>
    </citation>
    <scope>NUCLEOTIDE SEQUENCE [LARGE SCALE GENOMIC DNA]</scope>
</reference>
<name>A0A4W3GCV5_CALMI</name>
<evidence type="ECO:0000313" key="5">
    <source>
        <dbReference type="Proteomes" id="UP000314986"/>
    </source>
</evidence>
<dbReference type="PROSITE" id="PS00108">
    <property type="entry name" value="PROTEIN_KINASE_ST"/>
    <property type="match status" value="1"/>
</dbReference>
<keyword evidence="2" id="KW-0067">ATP-binding</keyword>
<dbReference type="GO" id="GO:0005524">
    <property type="term" value="F:ATP binding"/>
    <property type="evidence" value="ECO:0007669"/>
    <property type="project" value="UniProtKB-KW"/>
</dbReference>
<proteinExistence type="predicted"/>
<accession>A0A4W3GCV5</accession>
<dbReference type="SMART" id="SM00220">
    <property type="entry name" value="S_TKc"/>
    <property type="match status" value="1"/>
</dbReference>
<dbReference type="AlphaFoldDB" id="A0A4W3GCV5"/>
<evidence type="ECO:0000256" key="1">
    <source>
        <dbReference type="ARBA" id="ARBA00022741"/>
    </source>
</evidence>
<dbReference type="PANTHER" id="PTHR27001:SF939">
    <property type="entry name" value="INTERLEUKIN 1 RECEPTOR ASSOCIATED KINASE 1"/>
    <property type="match status" value="1"/>
</dbReference>
<organism evidence="4 5">
    <name type="scientific">Callorhinchus milii</name>
    <name type="common">Ghost shark</name>
    <dbReference type="NCBI Taxonomy" id="7868"/>
    <lineage>
        <taxon>Eukaryota</taxon>
        <taxon>Metazoa</taxon>
        <taxon>Chordata</taxon>
        <taxon>Craniata</taxon>
        <taxon>Vertebrata</taxon>
        <taxon>Chondrichthyes</taxon>
        <taxon>Holocephali</taxon>
        <taxon>Chimaeriformes</taxon>
        <taxon>Callorhinchidae</taxon>
        <taxon>Callorhinchus</taxon>
    </lineage>
</organism>
<dbReference type="InterPro" id="IPR000719">
    <property type="entry name" value="Prot_kinase_dom"/>
</dbReference>
<reference evidence="5" key="1">
    <citation type="journal article" date="2006" name="Science">
        <title>Ancient noncoding elements conserved in the human genome.</title>
        <authorList>
            <person name="Venkatesh B."/>
            <person name="Kirkness E.F."/>
            <person name="Loh Y.H."/>
            <person name="Halpern A.L."/>
            <person name="Lee A.P."/>
            <person name="Johnson J."/>
            <person name="Dandona N."/>
            <person name="Viswanathan L.D."/>
            <person name="Tay A."/>
            <person name="Venter J.C."/>
            <person name="Strausberg R.L."/>
            <person name="Brenner S."/>
        </authorList>
    </citation>
    <scope>NUCLEOTIDE SEQUENCE [LARGE SCALE GENOMIC DNA]</scope>
</reference>
<dbReference type="Proteomes" id="UP000314986">
    <property type="component" value="Unassembled WGS sequence"/>
</dbReference>
<reference evidence="5" key="2">
    <citation type="journal article" date="2007" name="PLoS Biol.">
        <title>Survey sequencing and comparative analysis of the elephant shark (Callorhinchus milii) genome.</title>
        <authorList>
            <person name="Venkatesh B."/>
            <person name="Kirkness E.F."/>
            <person name="Loh Y.H."/>
            <person name="Halpern A.L."/>
            <person name="Lee A.P."/>
            <person name="Johnson J."/>
            <person name="Dandona N."/>
            <person name="Viswanathan L.D."/>
            <person name="Tay A."/>
            <person name="Venter J.C."/>
            <person name="Strausberg R.L."/>
            <person name="Brenner S."/>
        </authorList>
    </citation>
    <scope>NUCLEOTIDE SEQUENCE [LARGE SCALE GENOMIC DNA]</scope>
</reference>
<dbReference type="InterPro" id="IPR011009">
    <property type="entry name" value="Kinase-like_dom_sf"/>
</dbReference>
<keyword evidence="5" id="KW-1185">Reference proteome</keyword>
<reference evidence="4" key="4">
    <citation type="submission" date="2025-08" db="UniProtKB">
        <authorList>
            <consortium name="Ensembl"/>
        </authorList>
    </citation>
    <scope>IDENTIFICATION</scope>
</reference>
<keyword evidence="1" id="KW-0547">Nucleotide-binding</keyword>
<reference evidence="4" key="5">
    <citation type="submission" date="2025-09" db="UniProtKB">
        <authorList>
            <consortium name="Ensembl"/>
        </authorList>
    </citation>
    <scope>IDENTIFICATION</scope>
</reference>
<dbReference type="InParanoid" id="A0A4W3GCV5"/>
<dbReference type="STRING" id="7868.ENSCMIP00000001103"/>
<dbReference type="Ensembl" id="ENSCMIT00000001159.1">
    <property type="protein sequence ID" value="ENSCMIP00000001103.1"/>
    <property type="gene ID" value="ENSCMIG00000000711.1"/>
</dbReference>
<dbReference type="PANTHER" id="PTHR27001">
    <property type="entry name" value="OS01G0253100 PROTEIN"/>
    <property type="match status" value="1"/>
</dbReference>
<dbReference type="GO" id="GO:0005886">
    <property type="term" value="C:plasma membrane"/>
    <property type="evidence" value="ECO:0007669"/>
    <property type="project" value="TreeGrafter"/>
</dbReference>
<dbReference type="Pfam" id="PF07714">
    <property type="entry name" value="PK_Tyr_Ser-Thr"/>
    <property type="match status" value="1"/>
</dbReference>
<evidence type="ECO:0000256" key="2">
    <source>
        <dbReference type="ARBA" id="ARBA00022840"/>
    </source>
</evidence>
<dbReference type="GO" id="GO:0004672">
    <property type="term" value="F:protein kinase activity"/>
    <property type="evidence" value="ECO:0007669"/>
    <property type="project" value="InterPro"/>
</dbReference>
<dbReference type="InterPro" id="IPR001245">
    <property type="entry name" value="Ser-Thr/Tyr_kinase_cat_dom"/>
</dbReference>
<feature type="domain" description="Protein kinase" evidence="3">
    <location>
        <begin position="1"/>
        <end position="314"/>
    </location>
</feature>